<keyword evidence="2" id="KW-1185">Reference proteome</keyword>
<gene>
    <name evidence="1" type="ORF">J2Z53_002451</name>
</gene>
<dbReference type="Proteomes" id="UP000783390">
    <property type="component" value="Unassembled WGS sequence"/>
</dbReference>
<accession>A0ABS4F3J1</accession>
<protein>
    <recommendedName>
        <fullName evidence="3">SIR2-like domain-containing protein</fullName>
    </recommendedName>
</protein>
<proteinExistence type="predicted"/>
<comment type="caution">
    <text evidence="1">The sequence shown here is derived from an EMBL/GenBank/DDBJ whole genome shotgun (WGS) entry which is preliminary data.</text>
</comment>
<evidence type="ECO:0008006" key="3">
    <source>
        <dbReference type="Google" id="ProtNLM"/>
    </source>
</evidence>
<evidence type="ECO:0000313" key="2">
    <source>
        <dbReference type="Proteomes" id="UP000783390"/>
    </source>
</evidence>
<organism evidence="1 2">
    <name type="scientific">Clostridium moniliforme</name>
    <dbReference type="NCBI Taxonomy" id="39489"/>
    <lineage>
        <taxon>Bacteria</taxon>
        <taxon>Bacillati</taxon>
        <taxon>Bacillota</taxon>
        <taxon>Clostridia</taxon>
        <taxon>Eubacteriales</taxon>
        <taxon>Clostridiaceae</taxon>
        <taxon>Clostridium</taxon>
    </lineage>
</organism>
<sequence>MAEIKYLNDENFQKIIIKLLESDNLNLLLGAGFSANVLSTLGTMERFMEIIQKEPHNDKYIALEALLYWNFFETSIYPMATKLNDMSVLKEQCEFLNLWQQILNIRDNVVLQKQLNIFTTNYDVVLELAMEEECIEYNDGFQGLIKPYFSTSNYNKIYYKQVLFSNRASLLPIFNLYKIHGSITWKSSDREDGKLIYGNYISKLEDFYVKEKKILNNDRTELLSKVNDLEWDEISKEKIDSILEEFDVTNEKEYMDFTSTYKNSFKIVNPTKQKFSDTIVNKNYYELLRIYCNELERGNTLLIAYGFSFYDEHIEDLTKRALNNPSLLLIIFSYSDKDKKRFEEKFRFNNNVWIIGRLEWDENIESGEDYEVTEFLGEVATDKQEEKITLKEVNEFLGKVIKGRKENG</sequence>
<name>A0ABS4F3J1_9CLOT</name>
<reference evidence="1 2" key="1">
    <citation type="submission" date="2021-03" db="EMBL/GenBank/DDBJ databases">
        <title>Genomic Encyclopedia of Type Strains, Phase IV (KMG-IV): sequencing the most valuable type-strain genomes for metagenomic binning, comparative biology and taxonomic classification.</title>
        <authorList>
            <person name="Goeker M."/>
        </authorList>
    </citation>
    <scope>NUCLEOTIDE SEQUENCE [LARGE SCALE GENOMIC DNA]</scope>
    <source>
        <strain evidence="1 2">DSM 3984</strain>
    </source>
</reference>
<dbReference type="RefSeq" id="WP_209797744.1">
    <property type="nucleotide sequence ID" value="NZ_JAGGJZ010000013.1"/>
</dbReference>
<dbReference type="Pfam" id="PF13289">
    <property type="entry name" value="SIR2_2"/>
    <property type="match status" value="1"/>
</dbReference>
<dbReference type="EMBL" id="JAGGJZ010000013">
    <property type="protein sequence ID" value="MBP1890829.1"/>
    <property type="molecule type" value="Genomic_DNA"/>
</dbReference>
<evidence type="ECO:0000313" key="1">
    <source>
        <dbReference type="EMBL" id="MBP1890829.1"/>
    </source>
</evidence>